<evidence type="ECO:0000259" key="1">
    <source>
        <dbReference type="Pfam" id="PF15865"/>
    </source>
</evidence>
<dbReference type="PANTHER" id="PTHR12047:SF2">
    <property type="entry name" value="FANCONI ANEMIA GROUP A PROTEIN"/>
    <property type="match status" value="1"/>
</dbReference>
<dbReference type="AlphaFoldDB" id="V8P5J3"/>
<reference evidence="3 4" key="1">
    <citation type="journal article" date="2013" name="Proc. Natl. Acad. Sci. U.S.A.">
        <title>The king cobra genome reveals dynamic gene evolution and adaptation in the snake venom system.</title>
        <authorList>
            <person name="Vonk F.J."/>
            <person name="Casewell N.R."/>
            <person name="Henkel C.V."/>
            <person name="Heimberg A.M."/>
            <person name="Jansen H.J."/>
            <person name="McCleary R.J."/>
            <person name="Kerkkamp H.M."/>
            <person name="Vos R.A."/>
            <person name="Guerreiro I."/>
            <person name="Calvete J.J."/>
            <person name="Wuster W."/>
            <person name="Woods A.E."/>
            <person name="Logan J.M."/>
            <person name="Harrison R.A."/>
            <person name="Castoe T.A."/>
            <person name="de Koning A.P."/>
            <person name="Pollock D.D."/>
            <person name="Yandell M."/>
            <person name="Calderon D."/>
            <person name="Renjifo C."/>
            <person name="Currier R.B."/>
            <person name="Salgado D."/>
            <person name="Pla D."/>
            <person name="Sanz L."/>
            <person name="Hyder A.S."/>
            <person name="Ribeiro J.M."/>
            <person name="Arntzen J.W."/>
            <person name="van den Thillart G.E."/>
            <person name="Boetzer M."/>
            <person name="Pirovano W."/>
            <person name="Dirks R.P."/>
            <person name="Spaink H.P."/>
            <person name="Duboule D."/>
            <person name="McGlinn E."/>
            <person name="Kini R.M."/>
            <person name="Richardson M.K."/>
        </authorList>
    </citation>
    <scope>NUCLEOTIDE SEQUENCE</scope>
    <source>
        <tissue evidence="3">Blood</tissue>
    </source>
</reference>
<evidence type="ECO:0000313" key="3">
    <source>
        <dbReference type="EMBL" id="ETE69152.1"/>
    </source>
</evidence>
<dbReference type="InterPro" id="IPR031729">
    <property type="entry name" value="Fanconi_A_N"/>
</dbReference>
<gene>
    <name evidence="3" type="primary">FANCA</name>
    <name evidence="3" type="ORF">L345_05034</name>
</gene>
<dbReference type="PANTHER" id="PTHR12047">
    <property type="entry name" value="FANCONI ANEMIA GROUP A PROTEIN"/>
    <property type="match status" value="1"/>
</dbReference>
<dbReference type="Pfam" id="PF15865">
    <property type="entry name" value="Fanconi_A_N"/>
    <property type="match status" value="1"/>
</dbReference>
<dbReference type="InterPro" id="IPR003516">
    <property type="entry name" value="FANCA"/>
</dbReference>
<dbReference type="GO" id="GO:0043240">
    <property type="term" value="C:Fanconi anaemia nuclear complex"/>
    <property type="evidence" value="ECO:0007669"/>
    <property type="project" value="InterPro"/>
</dbReference>
<dbReference type="InterPro" id="IPR055386">
    <property type="entry name" value="FANCA_helical"/>
</dbReference>
<dbReference type="GO" id="GO:0036297">
    <property type="term" value="P:interstrand cross-link repair"/>
    <property type="evidence" value="ECO:0007669"/>
    <property type="project" value="InterPro"/>
</dbReference>
<feature type="domain" description="Fanconi anaemia group A protein N-terminal" evidence="1">
    <location>
        <begin position="63"/>
        <end position="107"/>
    </location>
</feature>
<evidence type="ECO:0000313" key="4">
    <source>
        <dbReference type="Proteomes" id="UP000018936"/>
    </source>
</evidence>
<feature type="non-terminal residue" evidence="3">
    <location>
        <position position="187"/>
    </location>
</feature>
<dbReference type="OrthoDB" id="2287188at2759"/>
<protein>
    <submittedName>
        <fullName evidence="3">Fanconi anemia group A protein</fullName>
    </submittedName>
</protein>
<comment type="caution">
    <text evidence="3">The sequence shown here is derived from an EMBL/GenBank/DDBJ whole genome shotgun (WGS) entry which is preliminary data.</text>
</comment>
<organism evidence="3 4">
    <name type="scientific">Ophiophagus hannah</name>
    <name type="common">King cobra</name>
    <name type="synonym">Naja hannah</name>
    <dbReference type="NCBI Taxonomy" id="8665"/>
    <lineage>
        <taxon>Eukaryota</taxon>
        <taxon>Metazoa</taxon>
        <taxon>Chordata</taxon>
        <taxon>Craniata</taxon>
        <taxon>Vertebrata</taxon>
        <taxon>Euteleostomi</taxon>
        <taxon>Lepidosauria</taxon>
        <taxon>Squamata</taxon>
        <taxon>Bifurcata</taxon>
        <taxon>Unidentata</taxon>
        <taxon>Episquamata</taxon>
        <taxon>Toxicofera</taxon>
        <taxon>Serpentes</taxon>
        <taxon>Colubroidea</taxon>
        <taxon>Elapidae</taxon>
        <taxon>Elapinae</taxon>
        <taxon>Ophiophagus</taxon>
    </lineage>
</organism>
<evidence type="ECO:0000259" key="2">
    <source>
        <dbReference type="Pfam" id="PF24781"/>
    </source>
</evidence>
<dbReference type="Proteomes" id="UP000018936">
    <property type="component" value="Unassembled WGS sequence"/>
</dbReference>
<keyword evidence="4" id="KW-1185">Reference proteome</keyword>
<sequence>MELCQDQLAACYLIPQSLRGVPARGADPVLAAGPGDERSELASRPLVRLHPLSLSLPSRAAGLLDGLLRKAFANYDVESLITAFLIVRQAALEGPALFPPYAEWFKVHLLHPPFVPSKYRTLLLEYITLAKTRLADLKVSIEDMGLYENLSSDKEASQACCQALQDVEKAIQIFRNTGKIPASVMEA</sequence>
<feature type="non-terminal residue" evidence="3">
    <location>
        <position position="1"/>
    </location>
</feature>
<dbReference type="Pfam" id="PF24781">
    <property type="entry name" value="FANCA_helical"/>
    <property type="match status" value="1"/>
</dbReference>
<accession>V8P5J3</accession>
<name>V8P5J3_OPHHA</name>
<proteinExistence type="predicted"/>
<feature type="domain" description="Fanconi anaemia group A protein helical" evidence="2">
    <location>
        <begin position="161"/>
        <end position="187"/>
    </location>
</feature>
<dbReference type="EMBL" id="AZIM01000835">
    <property type="protein sequence ID" value="ETE69152.1"/>
    <property type="molecule type" value="Genomic_DNA"/>
</dbReference>